<name>A0A3Q2PW82_FUNHE</name>
<keyword evidence="4" id="KW-1185">Reference proteome</keyword>
<keyword evidence="1" id="KW-1133">Transmembrane helix</keyword>
<evidence type="ECO:0000259" key="2">
    <source>
        <dbReference type="PROSITE" id="PS50835"/>
    </source>
</evidence>
<dbReference type="AlphaFoldDB" id="A0A3Q2PW82"/>
<dbReference type="InterPro" id="IPR013783">
    <property type="entry name" value="Ig-like_fold"/>
</dbReference>
<accession>A0A3Q2PW82</accession>
<dbReference type="Gene3D" id="2.60.40.10">
    <property type="entry name" value="Immunoglobulins"/>
    <property type="match status" value="1"/>
</dbReference>
<dbReference type="GeneTree" id="ENSGT00940000177485"/>
<reference evidence="3" key="2">
    <citation type="submission" date="2025-09" db="UniProtKB">
        <authorList>
            <consortium name="Ensembl"/>
        </authorList>
    </citation>
    <scope>IDENTIFICATION</scope>
</reference>
<reference evidence="3" key="1">
    <citation type="submission" date="2025-08" db="UniProtKB">
        <authorList>
            <consortium name="Ensembl"/>
        </authorList>
    </citation>
    <scope>IDENTIFICATION</scope>
</reference>
<keyword evidence="1" id="KW-0812">Transmembrane</keyword>
<protein>
    <recommendedName>
        <fullName evidence="2">Ig-like domain-containing protein</fullName>
    </recommendedName>
</protein>
<evidence type="ECO:0000313" key="3">
    <source>
        <dbReference type="Ensembl" id="ENSFHEP00000018168.1"/>
    </source>
</evidence>
<feature type="transmembrane region" description="Helical" evidence="1">
    <location>
        <begin position="93"/>
        <end position="116"/>
    </location>
</feature>
<dbReference type="Ensembl" id="ENSFHET00000027065.1">
    <property type="protein sequence ID" value="ENSFHEP00000018168.1"/>
    <property type="gene ID" value="ENSFHEG00000019991.1"/>
</dbReference>
<sequence length="134" mass="15871">VSHEGLPVLTVCQVLVELVVRPRTEKNKQGAVIGEFNETQWTYEWIPTTRNSPSSSEYRINSVSESDSGDYSCMLRKTSHLHLLKENCFIKMYFSFHVYCMYYVLFYSIITIFFTFQFCDHYTFVIYNKSPDRQ</sequence>
<evidence type="ECO:0000256" key="1">
    <source>
        <dbReference type="SAM" id="Phobius"/>
    </source>
</evidence>
<evidence type="ECO:0000313" key="4">
    <source>
        <dbReference type="Proteomes" id="UP000265000"/>
    </source>
</evidence>
<dbReference type="InterPro" id="IPR007110">
    <property type="entry name" value="Ig-like_dom"/>
</dbReference>
<dbReference type="PROSITE" id="PS50835">
    <property type="entry name" value="IG_LIKE"/>
    <property type="match status" value="1"/>
</dbReference>
<feature type="domain" description="Ig-like" evidence="2">
    <location>
        <begin position="1"/>
        <end position="73"/>
    </location>
</feature>
<keyword evidence="1" id="KW-0472">Membrane</keyword>
<proteinExistence type="predicted"/>
<organism evidence="3 4">
    <name type="scientific">Fundulus heteroclitus</name>
    <name type="common">Killifish</name>
    <name type="synonym">Mummichog</name>
    <dbReference type="NCBI Taxonomy" id="8078"/>
    <lineage>
        <taxon>Eukaryota</taxon>
        <taxon>Metazoa</taxon>
        <taxon>Chordata</taxon>
        <taxon>Craniata</taxon>
        <taxon>Vertebrata</taxon>
        <taxon>Euteleostomi</taxon>
        <taxon>Actinopterygii</taxon>
        <taxon>Neopterygii</taxon>
        <taxon>Teleostei</taxon>
        <taxon>Neoteleostei</taxon>
        <taxon>Acanthomorphata</taxon>
        <taxon>Ovalentaria</taxon>
        <taxon>Atherinomorphae</taxon>
        <taxon>Cyprinodontiformes</taxon>
        <taxon>Fundulidae</taxon>
        <taxon>Fundulus</taxon>
    </lineage>
</organism>
<dbReference type="Proteomes" id="UP000265000">
    <property type="component" value="Unplaced"/>
</dbReference>